<evidence type="ECO:0000313" key="1">
    <source>
        <dbReference type="EMBL" id="KAJ0400013.1"/>
    </source>
</evidence>
<dbReference type="Proteomes" id="UP001209570">
    <property type="component" value="Unassembled WGS sequence"/>
</dbReference>
<dbReference type="PANTHER" id="PTHR43677:SF3">
    <property type="entry name" value="PROSTAGLANDIN REDUCTASE 3"/>
    <property type="match status" value="1"/>
</dbReference>
<protein>
    <recommendedName>
        <fullName evidence="3">Alcohol dehydrogenase</fullName>
    </recommendedName>
</protein>
<dbReference type="EMBL" id="JAKCXM010000165">
    <property type="protein sequence ID" value="KAJ0400013.1"/>
    <property type="molecule type" value="Genomic_DNA"/>
</dbReference>
<dbReference type="AlphaFoldDB" id="A0AAD5LJ85"/>
<reference evidence="1" key="1">
    <citation type="submission" date="2021-12" db="EMBL/GenBank/DDBJ databases">
        <title>Prjna785345.</title>
        <authorList>
            <person name="Rujirawat T."/>
            <person name="Krajaejun T."/>
        </authorList>
    </citation>
    <scope>NUCLEOTIDE SEQUENCE</scope>
    <source>
        <strain evidence="1">Pi057C3</strain>
    </source>
</reference>
<accession>A0AAD5LJ85</accession>
<dbReference type="GO" id="GO:0005739">
    <property type="term" value="C:mitochondrion"/>
    <property type="evidence" value="ECO:0007669"/>
    <property type="project" value="TreeGrafter"/>
</dbReference>
<evidence type="ECO:0008006" key="3">
    <source>
        <dbReference type="Google" id="ProtNLM"/>
    </source>
</evidence>
<dbReference type="InterPro" id="IPR051397">
    <property type="entry name" value="Zn-ADH-like_protein"/>
</dbReference>
<proteinExistence type="predicted"/>
<dbReference type="GO" id="GO:0016491">
    <property type="term" value="F:oxidoreductase activity"/>
    <property type="evidence" value="ECO:0007669"/>
    <property type="project" value="TreeGrafter"/>
</dbReference>
<sequence length="126" mass="13616">MFKVALEHLAVRGRLIIFGYISGYQQGGGLEVGHHPLGMSEVAPQLLSKSASICGFHSANHTETYATYLRDLVQLVRDKKVVAGVDPHVFKGLERVPEAIDSLFARKNCGKVVVRVSPEGSGCVTP</sequence>
<dbReference type="Gene3D" id="3.40.50.720">
    <property type="entry name" value="NAD(P)-binding Rossmann-like Domain"/>
    <property type="match status" value="1"/>
</dbReference>
<comment type="caution">
    <text evidence="1">The sequence shown here is derived from an EMBL/GenBank/DDBJ whole genome shotgun (WGS) entry which is preliminary data.</text>
</comment>
<evidence type="ECO:0000313" key="2">
    <source>
        <dbReference type="Proteomes" id="UP001209570"/>
    </source>
</evidence>
<organism evidence="1 2">
    <name type="scientific">Pythium insidiosum</name>
    <name type="common">Pythiosis disease agent</name>
    <dbReference type="NCBI Taxonomy" id="114742"/>
    <lineage>
        <taxon>Eukaryota</taxon>
        <taxon>Sar</taxon>
        <taxon>Stramenopiles</taxon>
        <taxon>Oomycota</taxon>
        <taxon>Peronosporomycetes</taxon>
        <taxon>Pythiales</taxon>
        <taxon>Pythiaceae</taxon>
        <taxon>Pythium</taxon>
    </lineage>
</organism>
<gene>
    <name evidence="1" type="ORF">P43SY_004663</name>
</gene>
<keyword evidence="2" id="KW-1185">Reference proteome</keyword>
<dbReference type="Gene3D" id="3.90.180.10">
    <property type="entry name" value="Medium-chain alcohol dehydrogenases, catalytic domain"/>
    <property type="match status" value="1"/>
</dbReference>
<name>A0AAD5LJ85_PYTIN</name>
<dbReference type="PANTHER" id="PTHR43677">
    <property type="entry name" value="SHORT-CHAIN DEHYDROGENASE/REDUCTASE"/>
    <property type="match status" value="1"/>
</dbReference>